<feature type="transmembrane region" description="Helical" evidence="10">
    <location>
        <begin position="136"/>
        <end position="155"/>
    </location>
</feature>
<evidence type="ECO:0000256" key="8">
    <source>
        <dbReference type="ARBA" id="ARBA00022777"/>
    </source>
</evidence>
<evidence type="ECO:0000259" key="11">
    <source>
        <dbReference type="PROSITE" id="PS50109"/>
    </source>
</evidence>
<dbReference type="SUPFAM" id="SSF47384">
    <property type="entry name" value="Homodimeric domain of signal transducing histidine kinase"/>
    <property type="match status" value="1"/>
</dbReference>
<dbReference type="InterPro" id="IPR005467">
    <property type="entry name" value="His_kinase_dom"/>
</dbReference>
<keyword evidence="7" id="KW-0547">Nucleotide-binding</keyword>
<keyword evidence="4" id="KW-1003">Cell membrane</keyword>
<dbReference type="Pfam" id="PF25323">
    <property type="entry name" value="6TM_PilS"/>
    <property type="match status" value="1"/>
</dbReference>
<protein>
    <recommendedName>
        <fullName evidence="3">histidine kinase</fullName>
        <ecNumber evidence="3">2.7.13.3</ecNumber>
    </recommendedName>
</protein>
<feature type="transmembrane region" description="Helical" evidence="10">
    <location>
        <begin position="32"/>
        <end position="49"/>
    </location>
</feature>
<dbReference type="PRINTS" id="PR00344">
    <property type="entry name" value="BCTRLSENSOR"/>
</dbReference>
<dbReference type="GO" id="GO:0016301">
    <property type="term" value="F:kinase activity"/>
    <property type="evidence" value="ECO:0007669"/>
    <property type="project" value="UniProtKB-KW"/>
</dbReference>
<name>A0ABV0BFG0_9HYPH</name>
<evidence type="ECO:0000256" key="7">
    <source>
        <dbReference type="ARBA" id="ARBA00022741"/>
    </source>
</evidence>
<dbReference type="PROSITE" id="PS50109">
    <property type="entry name" value="HIS_KIN"/>
    <property type="match status" value="1"/>
</dbReference>
<evidence type="ECO:0000313" key="12">
    <source>
        <dbReference type="EMBL" id="MEN3929669.1"/>
    </source>
</evidence>
<feature type="transmembrane region" description="Helical" evidence="10">
    <location>
        <begin position="112"/>
        <end position="129"/>
    </location>
</feature>
<dbReference type="SUPFAM" id="SSF55874">
    <property type="entry name" value="ATPase domain of HSP90 chaperone/DNA topoisomerase II/histidine kinase"/>
    <property type="match status" value="1"/>
</dbReference>
<evidence type="ECO:0000256" key="4">
    <source>
        <dbReference type="ARBA" id="ARBA00022475"/>
    </source>
</evidence>
<evidence type="ECO:0000256" key="9">
    <source>
        <dbReference type="ARBA" id="ARBA00022840"/>
    </source>
</evidence>
<dbReference type="Pfam" id="PF00512">
    <property type="entry name" value="HisKA"/>
    <property type="match status" value="1"/>
</dbReference>
<accession>A0ABV0BFG0</accession>
<keyword evidence="10" id="KW-1133">Transmembrane helix</keyword>
<reference evidence="12 13" key="1">
    <citation type="submission" date="2024-04" db="EMBL/GenBank/DDBJ databases">
        <title>A novel species isolated from cricket.</title>
        <authorList>
            <person name="Wang H.-C."/>
        </authorList>
    </citation>
    <scope>NUCLEOTIDE SEQUENCE [LARGE SCALE GENOMIC DNA]</scope>
    <source>
        <strain evidence="12 13">WL0021</strain>
    </source>
</reference>
<keyword evidence="10" id="KW-0812">Transmembrane</keyword>
<dbReference type="NCBIfam" id="NF033792">
    <property type="entry name" value="ActS_PrrB_HisK"/>
    <property type="match status" value="1"/>
</dbReference>
<keyword evidence="5" id="KW-0597">Phosphoprotein</keyword>
<dbReference type="Proteomes" id="UP001418637">
    <property type="component" value="Unassembled WGS sequence"/>
</dbReference>
<dbReference type="RefSeq" id="WP_346335664.1">
    <property type="nucleotide sequence ID" value="NZ_JBBYXI010000001.1"/>
</dbReference>
<dbReference type="Pfam" id="PF02518">
    <property type="entry name" value="HATPase_c"/>
    <property type="match status" value="1"/>
</dbReference>
<evidence type="ECO:0000256" key="2">
    <source>
        <dbReference type="ARBA" id="ARBA00004651"/>
    </source>
</evidence>
<dbReference type="InterPro" id="IPR003661">
    <property type="entry name" value="HisK_dim/P_dom"/>
</dbReference>
<dbReference type="CDD" id="cd00082">
    <property type="entry name" value="HisKA"/>
    <property type="match status" value="1"/>
</dbReference>
<keyword evidence="13" id="KW-1185">Reference proteome</keyword>
<gene>
    <name evidence="12" type="ORF">WJT86_01175</name>
</gene>
<dbReference type="InterPro" id="IPR003594">
    <property type="entry name" value="HATPase_dom"/>
</dbReference>
<comment type="caution">
    <text evidence="12">The sequence shown here is derived from an EMBL/GenBank/DDBJ whole genome shotgun (WGS) entry which is preliminary data.</text>
</comment>
<feature type="transmembrane region" description="Helical" evidence="10">
    <location>
        <begin position="167"/>
        <end position="190"/>
    </location>
</feature>
<evidence type="ECO:0000256" key="6">
    <source>
        <dbReference type="ARBA" id="ARBA00022679"/>
    </source>
</evidence>
<feature type="domain" description="Histidine kinase" evidence="11">
    <location>
        <begin position="225"/>
        <end position="443"/>
    </location>
</feature>
<dbReference type="InterPro" id="IPR004358">
    <property type="entry name" value="Sig_transdc_His_kin-like_C"/>
</dbReference>
<proteinExistence type="predicted"/>
<dbReference type="Gene3D" id="1.10.287.130">
    <property type="match status" value="1"/>
</dbReference>
<dbReference type="EMBL" id="JBBYXI010000001">
    <property type="protein sequence ID" value="MEN3929669.1"/>
    <property type="molecule type" value="Genomic_DNA"/>
</dbReference>
<comment type="subcellular location">
    <subcellularLocation>
        <location evidence="2">Cell membrane</location>
        <topology evidence="2">Multi-pass membrane protein</topology>
    </subcellularLocation>
</comment>
<keyword evidence="9" id="KW-0067">ATP-binding</keyword>
<dbReference type="InterPro" id="IPR047770">
    <property type="entry name" value="RegB"/>
</dbReference>
<dbReference type="EC" id="2.7.13.3" evidence="3"/>
<dbReference type="SMART" id="SM00387">
    <property type="entry name" value="HATPase_c"/>
    <property type="match status" value="1"/>
</dbReference>
<dbReference type="SMART" id="SM00388">
    <property type="entry name" value="HisKA"/>
    <property type="match status" value="1"/>
</dbReference>
<evidence type="ECO:0000256" key="5">
    <source>
        <dbReference type="ARBA" id="ARBA00022553"/>
    </source>
</evidence>
<organism evidence="12 13">
    <name type="scientific">Hohaiivirga grylli</name>
    <dbReference type="NCBI Taxonomy" id="3133970"/>
    <lineage>
        <taxon>Bacteria</taxon>
        <taxon>Pseudomonadati</taxon>
        <taxon>Pseudomonadota</taxon>
        <taxon>Alphaproteobacteria</taxon>
        <taxon>Hyphomicrobiales</taxon>
        <taxon>Methylobacteriaceae</taxon>
        <taxon>Hohaiivirga</taxon>
    </lineage>
</organism>
<comment type="catalytic activity">
    <reaction evidence="1">
        <text>ATP + protein L-histidine = ADP + protein N-phospho-L-histidine.</text>
        <dbReference type="EC" id="2.7.13.3"/>
    </reaction>
</comment>
<dbReference type="InterPro" id="IPR050980">
    <property type="entry name" value="2C_sensor_his_kinase"/>
</dbReference>
<dbReference type="PANTHER" id="PTHR44936">
    <property type="entry name" value="SENSOR PROTEIN CREC"/>
    <property type="match status" value="1"/>
</dbReference>
<feature type="transmembrane region" description="Helical" evidence="10">
    <location>
        <begin position="55"/>
        <end position="76"/>
    </location>
</feature>
<evidence type="ECO:0000256" key="10">
    <source>
        <dbReference type="SAM" id="Phobius"/>
    </source>
</evidence>
<dbReference type="InterPro" id="IPR036890">
    <property type="entry name" value="HATPase_C_sf"/>
</dbReference>
<keyword evidence="6" id="KW-0808">Transferase</keyword>
<evidence type="ECO:0000313" key="13">
    <source>
        <dbReference type="Proteomes" id="UP001418637"/>
    </source>
</evidence>
<keyword evidence="10" id="KW-0472">Membrane</keyword>
<feature type="transmembrane region" description="Helical" evidence="10">
    <location>
        <begin position="88"/>
        <end position="106"/>
    </location>
</feature>
<dbReference type="InterPro" id="IPR036097">
    <property type="entry name" value="HisK_dim/P_sf"/>
</dbReference>
<dbReference type="Gene3D" id="3.30.565.10">
    <property type="entry name" value="Histidine kinase-like ATPase, C-terminal domain"/>
    <property type="match status" value="1"/>
</dbReference>
<evidence type="ECO:0000256" key="3">
    <source>
        <dbReference type="ARBA" id="ARBA00012438"/>
    </source>
</evidence>
<keyword evidence="8 12" id="KW-0418">Kinase</keyword>
<dbReference type="PANTHER" id="PTHR44936:SF10">
    <property type="entry name" value="SENSOR PROTEIN RSTB"/>
    <property type="match status" value="1"/>
</dbReference>
<sequence>MGLFSAISIFKNIFPDYSRGIQNMRVNTLVRLRWLAIFGQTITVLGVQFGFGFEFPFWFCLYIVALSALLNIFLKLRLPTNFRLNQSAVTLVLAFDILQLAGLLYLTGGLQNPFSILFLAPVLISATALSPERTLVLGLIATGCTTLLALIHEPLPWNPYSDQPVLPFLFISSIWLSLFISMVFISIYAWQVGAEARQLAGAVSAMELVIEREQHLTRLDGLAAAAAHELGTPLATIALIAKELSNNPSHDKDTKADLELLREQVVRCREILGQLTSLGRNEDSSEFLSSVTIRHLIEETVTPLQTPDTRIDIDISGIGKEPRCVNKSALIFSLTNIIDNALDYAETYVSISAYWDESTVSIEIRDDGQGYAPDVLSRLGEPYVTTRSHNRDTNHATGESGGLGLGLFITKTLIERSGAILTFSNAVPPDHGAVTRIVWERHDFEQETNQNLIH</sequence>
<evidence type="ECO:0000256" key="1">
    <source>
        <dbReference type="ARBA" id="ARBA00000085"/>
    </source>
</evidence>